<dbReference type="Proteomes" id="UP000486847">
    <property type="component" value="Unassembled WGS sequence"/>
</dbReference>
<dbReference type="Proteomes" id="UP001247581">
    <property type="component" value="Unassembled WGS sequence"/>
</dbReference>
<accession>A0A271QX44</accession>
<reference evidence="3 7" key="3">
    <citation type="submission" date="2022-07" db="EMBL/GenBank/DDBJ databases">
        <title>The wastewater resistome of Residential Aged Care Facilities indicates a role of antimicrobial stewardship in reducing resistance.</title>
        <authorList>
            <person name="Sapula S."/>
            <person name="Hart B.J."/>
            <person name="Henrietta V."/>
            <person name="Amsalu A."/>
            <person name="Jon W."/>
            <person name="Siderius N."/>
            <person name="Nguyen L."/>
            <person name="Turnidge J."/>
            <person name="Gerber C."/>
        </authorList>
    </citation>
    <scope>NUCLEOTIDE SEQUENCE [LARGE SCALE GENOMIC DNA]</scope>
    <source>
        <strain evidence="3 7">ECA685</strain>
    </source>
</reference>
<comment type="caution">
    <text evidence="4">The sequence shown here is derived from an EMBL/GenBank/DDBJ whole genome shotgun (WGS) entry which is preliminary data.</text>
</comment>
<evidence type="ECO:0000313" key="7">
    <source>
        <dbReference type="Proteomes" id="UP001247581"/>
    </source>
</evidence>
<evidence type="ECO:0000256" key="1">
    <source>
        <dbReference type="SAM" id="SignalP"/>
    </source>
</evidence>
<evidence type="ECO:0000313" key="3">
    <source>
        <dbReference type="EMBL" id="MDR6046587.1"/>
    </source>
</evidence>
<dbReference type="Proteomes" id="UP000382540">
    <property type="component" value="Unassembled WGS sequence"/>
</dbReference>
<dbReference type="EMBL" id="JANIDP010000030">
    <property type="protein sequence ID" value="MDR6046587.1"/>
    <property type="molecule type" value="Genomic_DNA"/>
</dbReference>
<name>A0A271QX44_ECOLX</name>
<proteinExistence type="predicted"/>
<reference evidence="4 6" key="2">
    <citation type="submission" date="2019-10" db="EMBL/GenBank/DDBJ databases">
        <title>Comparative genomic analysis of antimicrobial resistant Escherichia coli of diverse origin.</title>
        <authorList>
            <person name="Ghatak S."/>
            <person name="Milton A.P."/>
            <person name="Rhetso K."/>
            <person name="Purkait D."/>
            <person name="Das S."/>
            <person name="Puro K.-U."/>
            <person name="Shakuntala I."/>
            <person name="Sen A."/>
            <person name="Sanjukta R."/>
            <person name="Priya G.B."/>
            <person name="Mawlong M."/>
            <person name="Lyngdoh V."/>
            <person name="Rynghang J."/>
            <person name="Mawphlang B.L."/>
        </authorList>
    </citation>
    <scope>NUCLEOTIDE SEQUENCE [LARGE SCALE GENOMIC DNA]</scope>
    <source>
        <strain evidence="4 6">SE161</strain>
    </source>
</reference>
<dbReference type="EMBL" id="AAAGZE010000028">
    <property type="protein sequence ID" value="EAC1532932.1"/>
    <property type="molecule type" value="Genomic_DNA"/>
</dbReference>
<organism evidence="4 6">
    <name type="scientific">Escherichia coli</name>
    <dbReference type="NCBI Taxonomy" id="562"/>
    <lineage>
        <taxon>Bacteria</taxon>
        <taxon>Pseudomonadati</taxon>
        <taxon>Pseudomonadota</taxon>
        <taxon>Gammaproteobacteria</taxon>
        <taxon>Enterobacterales</taxon>
        <taxon>Enterobacteriaceae</taxon>
        <taxon>Escherichia</taxon>
    </lineage>
</organism>
<evidence type="ECO:0000313" key="4">
    <source>
        <dbReference type="EMBL" id="MTE91393.1"/>
    </source>
</evidence>
<feature type="chain" id="PRO_5044379797" description="Lipoprotein" evidence="1">
    <location>
        <begin position="20"/>
        <end position="163"/>
    </location>
</feature>
<dbReference type="AlphaFoldDB" id="A0A271QX44"/>
<evidence type="ECO:0000313" key="6">
    <source>
        <dbReference type="Proteomes" id="UP000486847"/>
    </source>
</evidence>
<dbReference type="RefSeq" id="WP_004196223.1">
    <property type="nucleotide sequence ID" value="NC_023907.1"/>
</dbReference>
<reference evidence="2 5" key="1">
    <citation type="submission" date="2018-10" db="EMBL/GenBank/DDBJ databases">
        <authorList>
            <consortium name="NARMS: The National Antimicrobial Resistance Monitoring System"/>
        </authorList>
    </citation>
    <scope>NUCLEOTIDE SEQUENCE [LARGE SCALE GENOMIC DNA]</scope>
    <source>
        <strain evidence="2 5">CVM N17EC1330</strain>
    </source>
</reference>
<evidence type="ECO:0008006" key="8">
    <source>
        <dbReference type="Google" id="ProtNLM"/>
    </source>
</evidence>
<keyword evidence="1" id="KW-0732">Signal</keyword>
<evidence type="ECO:0000313" key="2">
    <source>
        <dbReference type="EMBL" id="EAC1532932.1"/>
    </source>
</evidence>
<feature type="signal peptide" evidence="1">
    <location>
        <begin position="1"/>
        <end position="19"/>
    </location>
</feature>
<protein>
    <recommendedName>
        <fullName evidence="8">Lipoprotein</fullName>
    </recommendedName>
</protein>
<evidence type="ECO:0000313" key="5">
    <source>
        <dbReference type="Proteomes" id="UP000382540"/>
    </source>
</evidence>
<gene>
    <name evidence="2" type="ORF">D9J61_12985</name>
    <name evidence="4" type="ORF">F9B07_21735</name>
    <name evidence="3" type="ORF">NQD80_12330</name>
</gene>
<dbReference type="EMBL" id="WCEW01000033">
    <property type="protein sequence ID" value="MTE91393.1"/>
    <property type="molecule type" value="Genomic_DNA"/>
</dbReference>
<sequence>MKKIYTAAFLLIFTPLTYATGIPCASCATVENAIKGNTDETPIMVTLDTPIDKNDITPKEINLISQDTKCLYSGVLTQTLSDNKDSRIIDVNKKVCGSNTEKVSYSVLRISASEQYSKGTPLKLYHAAVMTPAGPLFSADVMSEMIKDIADAADQAKAKGLTK</sequence>